<feature type="compositionally biased region" description="Basic and acidic residues" evidence="1">
    <location>
        <begin position="83"/>
        <end position="99"/>
    </location>
</feature>
<reference evidence="2" key="1">
    <citation type="submission" date="2014-12" db="EMBL/GenBank/DDBJ databases">
        <title>Insight into the proteome of Arion vulgaris.</title>
        <authorList>
            <person name="Aradska J."/>
            <person name="Bulat T."/>
            <person name="Smidak R."/>
            <person name="Sarate P."/>
            <person name="Gangsoo J."/>
            <person name="Sialana F."/>
            <person name="Bilban M."/>
            <person name="Lubec G."/>
        </authorList>
    </citation>
    <scope>NUCLEOTIDE SEQUENCE</scope>
    <source>
        <tissue evidence="2">Skin</tissue>
    </source>
</reference>
<dbReference type="AlphaFoldDB" id="A0A0B7AYP1"/>
<proteinExistence type="predicted"/>
<dbReference type="EMBL" id="HACG01038882">
    <property type="protein sequence ID" value="CEK85747.1"/>
    <property type="molecule type" value="Transcribed_RNA"/>
</dbReference>
<name>A0A0B7AYP1_9EUPU</name>
<accession>A0A0B7AYP1</accession>
<feature type="non-terminal residue" evidence="2">
    <location>
        <position position="126"/>
    </location>
</feature>
<feature type="compositionally biased region" description="Low complexity" evidence="1">
    <location>
        <begin position="61"/>
        <end position="76"/>
    </location>
</feature>
<feature type="region of interest" description="Disordered" evidence="1">
    <location>
        <begin position="61"/>
        <end position="126"/>
    </location>
</feature>
<protein>
    <submittedName>
        <fullName evidence="2">Uncharacterized protein</fullName>
    </submittedName>
</protein>
<gene>
    <name evidence="2" type="primary">ORF150001</name>
</gene>
<sequence>MRNKTRHGTRKAPTLQTYFHKLICKTCSNKTLTKTETKTSKEVDTIDKEVDKLNFDKTALKNSSLKQQNKKSLQTNHKSNFQDPKKDKVMINPDKRTDNDTEQTAVLGRKKVTSNAFNKTHNKQEK</sequence>
<evidence type="ECO:0000313" key="2">
    <source>
        <dbReference type="EMBL" id="CEK85747.1"/>
    </source>
</evidence>
<organism evidence="2">
    <name type="scientific">Arion vulgaris</name>
    <dbReference type="NCBI Taxonomy" id="1028688"/>
    <lineage>
        <taxon>Eukaryota</taxon>
        <taxon>Metazoa</taxon>
        <taxon>Spiralia</taxon>
        <taxon>Lophotrochozoa</taxon>
        <taxon>Mollusca</taxon>
        <taxon>Gastropoda</taxon>
        <taxon>Heterobranchia</taxon>
        <taxon>Euthyneura</taxon>
        <taxon>Panpulmonata</taxon>
        <taxon>Eupulmonata</taxon>
        <taxon>Stylommatophora</taxon>
        <taxon>Helicina</taxon>
        <taxon>Arionoidea</taxon>
        <taxon>Arionidae</taxon>
        <taxon>Arion</taxon>
    </lineage>
</organism>
<evidence type="ECO:0000256" key="1">
    <source>
        <dbReference type="SAM" id="MobiDB-lite"/>
    </source>
</evidence>